<reference evidence="2 3" key="1">
    <citation type="submission" date="2020-02" db="EMBL/GenBank/DDBJ databases">
        <title>Acidophilic actinobacteria isolated from forest soil.</title>
        <authorList>
            <person name="Golinska P."/>
        </authorList>
    </citation>
    <scope>NUCLEOTIDE SEQUENCE [LARGE SCALE GENOMIC DNA]</scope>
    <source>
        <strain evidence="2 3">NL8</strain>
    </source>
</reference>
<feature type="chain" id="PRO_5046307629" evidence="1">
    <location>
        <begin position="30"/>
        <end position="658"/>
    </location>
</feature>
<dbReference type="Proteomes" id="UP000730482">
    <property type="component" value="Unassembled WGS sequence"/>
</dbReference>
<accession>A0ABS5KXY6</accession>
<dbReference type="EMBL" id="JAAFYZ010000120">
    <property type="protein sequence ID" value="MBS2550927.1"/>
    <property type="molecule type" value="Genomic_DNA"/>
</dbReference>
<sequence>MTRRSPYRFAVLAAAAAVAAVTIAPDAGAASPAAAPVVKPVLPADLSVHLGNIPDGPGVYPAALKDAVQKAIAHQSAAGSFEIQGKTKDLGDNSLGVSSLLALYYSQTHDASVIPAFQKSIDWYLANRVYTADNPGDVTMAKLGTGFPYAAYEPYTLADGGPGDWPTTVWALLHTDNVLQYGDGMLRPDQQGALENLGVGYWKWLTQASQYNPQDADNQAIGSVDGAIQLSQQLTRLGREDLAAGLEQQAMDTFTNKVRPLKECDRGYCFYPEHSGGFDQNYGAISISFLWRGWQLTGDKRFYDDGLEMSKYLDLRLSARGFDYGGPRHNEDHPGYEALYGLQHYSGLVKDDLGRYLGTSPIPYYHVGTEPDHVVTPDGHVAFITVWQMTDPGSWYQGSQNVNTAYKLRQGAGSLVLDQNQVPYLVTAGNADVIDAATSGQQSIGPAWTDATGTHFFTPAPNTEPVSVPLPAVGFQGRMVVQQMAGPNGVVVPVTTLYRVGDGTVRITAAVPAAALPSGVSVSYIAGLPYLTDLPGGSTAPNSVQQKILGVTGLTSGTALSFGADGGTLSDPAGISAGPLSISSPYGITVSNPGDPATDDYSSSATLGKVLEAYSTALDPDPNVGWAKTRQTNLVQAPAHQRGPLLTMDVTFGSAPAS</sequence>
<protein>
    <submittedName>
        <fullName evidence="2">Uncharacterized protein</fullName>
    </submittedName>
</protein>
<proteinExistence type="predicted"/>
<keyword evidence="1" id="KW-0732">Signal</keyword>
<evidence type="ECO:0000256" key="1">
    <source>
        <dbReference type="SAM" id="SignalP"/>
    </source>
</evidence>
<keyword evidence="3" id="KW-1185">Reference proteome</keyword>
<dbReference type="RefSeq" id="WP_212014689.1">
    <property type="nucleotide sequence ID" value="NZ_JAAFYZ010000120.1"/>
</dbReference>
<organism evidence="2 3">
    <name type="scientific">Catenulispora pinistramenti</name>
    <dbReference type="NCBI Taxonomy" id="2705254"/>
    <lineage>
        <taxon>Bacteria</taxon>
        <taxon>Bacillati</taxon>
        <taxon>Actinomycetota</taxon>
        <taxon>Actinomycetes</taxon>
        <taxon>Catenulisporales</taxon>
        <taxon>Catenulisporaceae</taxon>
        <taxon>Catenulispora</taxon>
    </lineage>
</organism>
<gene>
    <name evidence="2" type="ORF">KGQ19_29045</name>
</gene>
<name>A0ABS5KXY6_9ACTN</name>
<comment type="caution">
    <text evidence="2">The sequence shown here is derived from an EMBL/GenBank/DDBJ whole genome shotgun (WGS) entry which is preliminary data.</text>
</comment>
<evidence type="ECO:0000313" key="2">
    <source>
        <dbReference type="EMBL" id="MBS2550927.1"/>
    </source>
</evidence>
<feature type="signal peptide" evidence="1">
    <location>
        <begin position="1"/>
        <end position="29"/>
    </location>
</feature>
<evidence type="ECO:0000313" key="3">
    <source>
        <dbReference type="Proteomes" id="UP000730482"/>
    </source>
</evidence>